<keyword evidence="2" id="KW-0472">Membrane</keyword>
<reference evidence="3 4" key="1">
    <citation type="submission" date="2019-02" db="EMBL/GenBank/DDBJ databases">
        <title>Deep-cultivation of Planctomycetes and their phenomic and genomic characterization uncovers novel biology.</title>
        <authorList>
            <person name="Wiegand S."/>
            <person name="Jogler M."/>
            <person name="Boedeker C."/>
            <person name="Pinto D."/>
            <person name="Vollmers J."/>
            <person name="Rivas-Marin E."/>
            <person name="Kohn T."/>
            <person name="Peeters S.H."/>
            <person name="Heuer A."/>
            <person name="Rast P."/>
            <person name="Oberbeckmann S."/>
            <person name="Bunk B."/>
            <person name="Jeske O."/>
            <person name="Meyerdierks A."/>
            <person name="Storesund J.E."/>
            <person name="Kallscheuer N."/>
            <person name="Luecker S."/>
            <person name="Lage O.M."/>
            <person name="Pohl T."/>
            <person name="Merkel B.J."/>
            <person name="Hornburger P."/>
            <person name="Mueller R.-W."/>
            <person name="Bruemmer F."/>
            <person name="Labrenz M."/>
            <person name="Spormann A.M."/>
            <person name="Op den Camp H."/>
            <person name="Overmann J."/>
            <person name="Amann R."/>
            <person name="Jetten M.S.M."/>
            <person name="Mascher T."/>
            <person name="Medema M.H."/>
            <person name="Devos D.P."/>
            <person name="Kaster A.-K."/>
            <person name="Ovreas L."/>
            <person name="Rohde M."/>
            <person name="Galperin M.Y."/>
            <person name="Jogler C."/>
        </authorList>
    </citation>
    <scope>NUCLEOTIDE SEQUENCE [LARGE SCALE GENOMIC DNA]</scope>
    <source>
        <strain evidence="3 4">Pan189</strain>
    </source>
</reference>
<feature type="transmembrane region" description="Helical" evidence="2">
    <location>
        <begin position="491"/>
        <end position="512"/>
    </location>
</feature>
<protein>
    <submittedName>
        <fullName evidence="3">Double zinc ribbon</fullName>
    </submittedName>
</protein>
<organism evidence="3 4">
    <name type="scientific">Stratiformator vulcanicus</name>
    <dbReference type="NCBI Taxonomy" id="2527980"/>
    <lineage>
        <taxon>Bacteria</taxon>
        <taxon>Pseudomonadati</taxon>
        <taxon>Planctomycetota</taxon>
        <taxon>Planctomycetia</taxon>
        <taxon>Planctomycetales</taxon>
        <taxon>Planctomycetaceae</taxon>
        <taxon>Stratiformator</taxon>
    </lineage>
</organism>
<feature type="transmembrane region" description="Helical" evidence="2">
    <location>
        <begin position="549"/>
        <end position="571"/>
    </location>
</feature>
<dbReference type="Proteomes" id="UP000317318">
    <property type="component" value="Chromosome"/>
</dbReference>
<dbReference type="Gene3D" id="2.20.28.160">
    <property type="match status" value="1"/>
</dbReference>
<evidence type="ECO:0000256" key="1">
    <source>
        <dbReference type="SAM" id="MobiDB-lite"/>
    </source>
</evidence>
<feature type="transmembrane region" description="Helical" evidence="2">
    <location>
        <begin position="185"/>
        <end position="208"/>
    </location>
</feature>
<feature type="transmembrane region" description="Helical" evidence="2">
    <location>
        <begin position="395"/>
        <end position="420"/>
    </location>
</feature>
<feature type="compositionally biased region" description="Low complexity" evidence="1">
    <location>
        <begin position="634"/>
        <end position="648"/>
    </location>
</feature>
<feature type="compositionally biased region" description="Low complexity" evidence="1">
    <location>
        <begin position="38"/>
        <end position="49"/>
    </location>
</feature>
<feature type="region of interest" description="Disordered" evidence="1">
    <location>
        <begin position="623"/>
        <end position="648"/>
    </location>
</feature>
<feature type="transmembrane region" description="Helical" evidence="2">
    <location>
        <begin position="464"/>
        <end position="485"/>
    </location>
</feature>
<feature type="compositionally biased region" description="Low complexity" evidence="1">
    <location>
        <begin position="371"/>
        <end position="384"/>
    </location>
</feature>
<keyword evidence="4" id="KW-1185">Reference proteome</keyword>
<feature type="region of interest" description="Disordered" evidence="1">
    <location>
        <begin position="38"/>
        <end position="78"/>
    </location>
</feature>
<dbReference type="RefSeq" id="WP_145365575.1">
    <property type="nucleotide sequence ID" value="NZ_CP036268.1"/>
</dbReference>
<evidence type="ECO:0000313" key="3">
    <source>
        <dbReference type="EMBL" id="QDT39439.1"/>
    </source>
</evidence>
<feature type="transmembrane region" description="Helical" evidence="2">
    <location>
        <begin position="578"/>
        <end position="603"/>
    </location>
</feature>
<dbReference type="EMBL" id="CP036268">
    <property type="protein sequence ID" value="QDT39439.1"/>
    <property type="molecule type" value="Genomic_DNA"/>
</dbReference>
<keyword evidence="2" id="KW-1133">Transmembrane helix</keyword>
<feature type="transmembrane region" description="Helical" evidence="2">
    <location>
        <begin position="524"/>
        <end position="543"/>
    </location>
</feature>
<feature type="transmembrane region" description="Helical" evidence="2">
    <location>
        <begin position="319"/>
        <end position="344"/>
    </location>
</feature>
<sequence length="648" mass="69684">MAIKIRCDECGAALKLPDAARGKAIKCPKCSQRIRVGGQAAATASQSGRGASGGASRKRRRPRSEEPHDSEEFLAGMDLSRAEDHETRVCAKCGAVVDEEEIECPKCGADPDTGGAGKTQRLRAQRGGYEPEVYYRNAFSDALQFVQKNPFLPVKASLTYLIFGTIAFCCALMVVWCVATPLKLFWGFFGLVAFLIPPGWSWGMQIIVDQQTIAKKVKLKKPRVDMFQAASNGVILYAWSFVVALPIAVLGYGLGLIMFMFGETDVALIGFCTAGAAQLAAAFFAWPAGLAHMSMPQAFPGWLPLKLYPAILRLFGPHLYCLGLSALALAPGVGLFAGAAAFSYPSLSQLVADFEHNAEIIRRKRGEASSDDSNSNAAPAAAGDNEPREISLTPLIIPAAVVVPFAFLFGYGSIFATRLCGYYAKQFKKQLDLQAMEKEVKYVAKEQKDPNAPEENQLETWPGVLAASGVMLMIGIAFGLVGSVFKDDISFVMGIGLGMFWIYRIEQLFYLTPMWIRMGWNVHPGWGIGLGLAQLPWAILAFSAGWMPLAFLIGIPFGVISLIVTTIFVVIKWDEAKYLFVLNALGVLILTAGLTIAITTGIVEVFGELEQAAAEAEAEIDSGAEPGVIPPGVDPNVPVDDAADGATP</sequence>
<keyword evidence="2" id="KW-0812">Transmembrane</keyword>
<accession>A0A517R6D8</accession>
<feature type="transmembrane region" description="Helical" evidence="2">
    <location>
        <begin position="158"/>
        <end position="179"/>
    </location>
</feature>
<feature type="transmembrane region" description="Helical" evidence="2">
    <location>
        <begin position="266"/>
        <end position="286"/>
    </location>
</feature>
<dbReference type="AlphaFoldDB" id="A0A517R6D8"/>
<dbReference type="OrthoDB" id="261253at2"/>
<feature type="transmembrane region" description="Helical" evidence="2">
    <location>
        <begin position="229"/>
        <end position="254"/>
    </location>
</feature>
<evidence type="ECO:0000313" key="4">
    <source>
        <dbReference type="Proteomes" id="UP000317318"/>
    </source>
</evidence>
<gene>
    <name evidence="3" type="ORF">Pan189_38460</name>
</gene>
<feature type="region of interest" description="Disordered" evidence="1">
    <location>
        <begin position="365"/>
        <end position="385"/>
    </location>
</feature>
<name>A0A517R6D8_9PLAN</name>
<evidence type="ECO:0000256" key="2">
    <source>
        <dbReference type="SAM" id="Phobius"/>
    </source>
</evidence>
<dbReference type="KEGG" id="svp:Pan189_38460"/>
<proteinExistence type="predicted"/>